<feature type="compositionally biased region" description="Pro residues" evidence="5">
    <location>
        <begin position="696"/>
        <end position="705"/>
    </location>
</feature>
<feature type="region of interest" description="Disordered" evidence="5">
    <location>
        <begin position="431"/>
        <end position="501"/>
    </location>
</feature>
<feature type="compositionally biased region" description="Polar residues" evidence="5">
    <location>
        <begin position="445"/>
        <end position="458"/>
    </location>
</feature>
<proteinExistence type="predicted"/>
<evidence type="ECO:0000256" key="3">
    <source>
        <dbReference type="ARBA" id="ARBA00022989"/>
    </source>
</evidence>
<feature type="region of interest" description="Disordered" evidence="5">
    <location>
        <begin position="55"/>
        <end position="76"/>
    </location>
</feature>
<dbReference type="EMBL" id="KV417268">
    <property type="protein sequence ID" value="KZP00720.1"/>
    <property type="molecule type" value="Genomic_DNA"/>
</dbReference>
<dbReference type="InterPro" id="IPR051694">
    <property type="entry name" value="Immunoregulatory_rcpt-like"/>
</dbReference>
<protein>
    <submittedName>
        <fullName evidence="7">Uncharacterized protein</fullName>
    </submittedName>
</protein>
<dbReference type="GO" id="GO:0071944">
    <property type="term" value="C:cell periphery"/>
    <property type="evidence" value="ECO:0007669"/>
    <property type="project" value="UniProtKB-ARBA"/>
</dbReference>
<evidence type="ECO:0000313" key="7">
    <source>
        <dbReference type="EMBL" id="KZP00720.1"/>
    </source>
</evidence>
<feature type="compositionally biased region" description="Polar residues" evidence="5">
    <location>
        <begin position="136"/>
        <end position="149"/>
    </location>
</feature>
<evidence type="ECO:0000256" key="6">
    <source>
        <dbReference type="SAM" id="Phobius"/>
    </source>
</evidence>
<dbReference type="PANTHER" id="PTHR15549">
    <property type="entry name" value="PAIRED IMMUNOGLOBULIN-LIKE TYPE 2 RECEPTOR"/>
    <property type="match status" value="1"/>
</dbReference>
<feature type="region of interest" description="Disordered" evidence="5">
    <location>
        <begin position="619"/>
        <end position="678"/>
    </location>
</feature>
<feature type="compositionally biased region" description="Polar residues" evidence="5">
    <location>
        <begin position="91"/>
        <end position="100"/>
    </location>
</feature>
<organism evidence="7 8">
    <name type="scientific">Calocera viscosa (strain TUFC12733)</name>
    <dbReference type="NCBI Taxonomy" id="1330018"/>
    <lineage>
        <taxon>Eukaryota</taxon>
        <taxon>Fungi</taxon>
        <taxon>Dikarya</taxon>
        <taxon>Basidiomycota</taxon>
        <taxon>Agaricomycotina</taxon>
        <taxon>Dacrymycetes</taxon>
        <taxon>Dacrymycetales</taxon>
        <taxon>Dacrymycetaceae</taxon>
        <taxon>Calocera</taxon>
    </lineage>
</organism>
<feature type="compositionally biased region" description="Basic and acidic residues" evidence="5">
    <location>
        <begin position="260"/>
        <end position="279"/>
    </location>
</feature>
<feature type="region of interest" description="Disordered" evidence="5">
    <location>
        <begin position="260"/>
        <end position="290"/>
    </location>
</feature>
<dbReference type="AlphaFoldDB" id="A0A167RAL6"/>
<reference evidence="7 8" key="1">
    <citation type="journal article" date="2016" name="Mol. Biol. Evol.">
        <title>Comparative Genomics of Early-Diverging Mushroom-Forming Fungi Provides Insights into the Origins of Lignocellulose Decay Capabilities.</title>
        <authorList>
            <person name="Nagy L.G."/>
            <person name="Riley R."/>
            <person name="Tritt A."/>
            <person name="Adam C."/>
            <person name="Daum C."/>
            <person name="Floudas D."/>
            <person name="Sun H."/>
            <person name="Yadav J.S."/>
            <person name="Pangilinan J."/>
            <person name="Larsson K.H."/>
            <person name="Matsuura K."/>
            <person name="Barry K."/>
            <person name="Labutti K."/>
            <person name="Kuo R."/>
            <person name="Ohm R.A."/>
            <person name="Bhattacharya S.S."/>
            <person name="Shirouzu T."/>
            <person name="Yoshinaga Y."/>
            <person name="Martin F.M."/>
            <person name="Grigoriev I.V."/>
            <person name="Hibbett D.S."/>
        </authorList>
    </citation>
    <scope>NUCLEOTIDE SEQUENCE [LARGE SCALE GENOMIC DNA]</scope>
    <source>
        <strain evidence="7 8">TUFC12733</strain>
    </source>
</reference>
<feature type="region of interest" description="Disordered" evidence="5">
    <location>
        <begin position="135"/>
        <end position="158"/>
    </location>
</feature>
<keyword evidence="2 6" id="KW-0812">Transmembrane</keyword>
<feature type="region of interest" description="Disordered" evidence="5">
    <location>
        <begin position="90"/>
        <end position="120"/>
    </location>
</feature>
<sequence length="755" mass="81069">MSASAYAPSPLRVLFLSPSSAPTPSFSICDAASLSCGPAVSPPVTALGGGQWAADVSLPSPASGQDSSAQGQSQGQWVLRMQTDQGAVFSSPFSVGSSAQPDAAGSAQATQAAPTAQPSAQTQLQALQTLVLTGTPSPSNTLSATSTGNPTASCTSSPCPTASPAAALGVSSGVALALALSLCLPIVLAMCLFLLHFCRRRRRHVDAQPHEDCIFPPSPPLRAIERLEQLSRPLPPLVSVCELTPAELERHELEQELEARDLEKHDLGLGEKEKEKEKALPPPPPAYEGIQRKRVPDFDIDVEKALRALGRAISDSALVRLGSFRARPGVPQAQSEPAVPGLAVREVVRKPPPVLAGKRVSFSIPPAQQAPSYRSQPSYTYEPEAESYSPHRPEQLQQTSSTTCYTDPSETCGAVMETCARTPAVQAAIRHQMEHERQEDYFPSAPTTTSESFYSATSYLPPGPAPAQRMLVASLPRPPSLPTQSHGQERRRTPALPEIRSPTPIQLPQLGCQQGVCYPAPAPALAPAAMAHQRELRHPPASLTVSQPEISGLHDRPEGAGACGCQTPATGRKLGEGLGEGYPIELLGAYETPVINACGGEQQQRAQLQAQVQLRSQPQYQHQQQQQQQPQYQEQQQQFRFRNQQDQQYAGFQSQQQQQQGSFQSQQQHPQQQQHACGQYHPEPVVQIACPPALPTPVGLHPPQPMHSLPRQGSPDGCACGSYSQDQQQPAALYGPRNTGRGGVYDVLERVLDRR</sequence>
<dbReference type="GO" id="GO:0016020">
    <property type="term" value="C:membrane"/>
    <property type="evidence" value="ECO:0007669"/>
    <property type="project" value="UniProtKB-SubCell"/>
</dbReference>
<feature type="compositionally biased region" description="Low complexity" evidence="5">
    <location>
        <begin position="59"/>
        <end position="76"/>
    </location>
</feature>
<feature type="compositionally biased region" description="Low complexity" evidence="5">
    <location>
        <begin position="103"/>
        <end position="120"/>
    </location>
</feature>
<feature type="compositionally biased region" description="Basic and acidic residues" evidence="5">
    <location>
        <begin position="431"/>
        <end position="440"/>
    </location>
</feature>
<name>A0A167RAL6_CALVF</name>
<evidence type="ECO:0000256" key="1">
    <source>
        <dbReference type="ARBA" id="ARBA00004167"/>
    </source>
</evidence>
<gene>
    <name evidence="7" type="ORF">CALVIDRAFT_533058</name>
</gene>
<evidence type="ECO:0000256" key="5">
    <source>
        <dbReference type="SAM" id="MobiDB-lite"/>
    </source>
</evidence>
<evidence type="ECO:0000313" key="8">
    <source>
        <dbReference type="Proteomes" id="UP000076738"/>
    </source>
</evidence>
<evidence type="ECO:0000256" key="2">
    <source>
        <dbReference type="ARBA" id="ARBA00022692"/>
    </source>
</evidence>
<keyword evidence="4 6" id="KW-0472">Membrane</keyword>
<evidence type="ECO:0000256" key="4">
    <source>
        <dbReference type="ARBA" id="ARBA00023136"/>
    </source>
</evidence>
<keyword evidence="8" id="KW-1185">Reference proteome</keyword>
<dbReference type="PANTHER" id="PTHR15549:SF6">
    <property type="entry name" value="MID2 DOMAIN-CONTAINING PROTEIN"/>
    <property type="match status" value="1"/>
</dbReference>
<dbReference type="Proteomes" id="UP000076738">
    <property type="component" value="Unassembled WGS sequence"/>
</dbReference>
<keyword evidence="3 6" id="KW-1133">Transmembrane helix</keyword>
<feature type="compositionally biased region" description="Polar residues" evidence="5">
    <location>
        <begin position="369"/>
        <end position="379"/>
    </location>
</feature>
<dbReference type="OrthoDB" id="10625795at2759"/>
<feature type="compositionally biased region" description="Polar residues" evidence="5">
    <location>
        <begin position="395"/>
        <end position="408"/>
    </location>
</feature>
<accession>A0A167RAL6</accession>
<feature type="transmembrane region" description="Helical" evidence="6">
    <location>
        <begin position="166"/>
        <end position="195"/>
    </location>
</feature>
<feature type="region of interest" description="Disordered" evidence="5">
    <location>
        <begin position="696"/>
        <end position="742"/>
    </location>
</feature>
<feature type="region of interest" description="Disordered" evidence="5">
    <location>
        <begin position="357"/>
        <end position="408"/>
    </location>
</feature>
<comment type="subcellular location">
    <subcellularLocation>
        <location evidence="1">Membrane</location>
        <topology evidence="1">Single-pass membrane protein</topology>
    </subcellularLocation>
</comment>